<gene>
    <name evidence="1" type="ORF">F5878DRAFT_570093</name>
</gene>
<dbReference type="Proteomes" id="UP001163846">
    <property type="component" value="Unassembled WGS sequence"/>
</dbReference>
<keyword evidence="2" id="KW-1185">Reference proteome</keyword>
<protein>
    <submittedName>
        <fullName evidence="1">Uncharacterized protein</fullName>
    </submittedName>
</protein>
<comment type="caution">
    <text evidence="1">The sequence shown here is derived from an EMBL/GenBank/DDBJ whole genome shotgun (WGS) entry which is preliminary data.</text>
</comment>
<organism evidence="1 2">
    <name type="scientific">Lentinula raphanica</name>
    <dbReference type="NCBI Taxonomy" id="153919"/>
    <lineage>
        <taxon>Eukaryota</taxon>
        <taxon>Fungi</taxon>
        <taxon>Dikarya</taxon>
        <taxon>Basidiomycota</taxon>
        <taxon>Agaricomycotina</taxon>
        <taxon>Agaricomycetes</taxon>
        <taxon>Agaricomycetidae</taxon>
        <taxon>Agaricales</taxon>
        <taxon>Marasmiineae</taxon>
        <taxon>Omphalotaceae</taxon>
        <taxon>Lentinula</taxon>
    </lineage>
</organism>
<sequence>MFYSSKWKDFSRGSTHSQAVEKFLGGQCQHHPGEIIHNWYSSPDGRLGKNDDAAYLMWSSCEPKYSQIKHIRACLTSFAAQICIEHAVRQAKNAVKPNNGLHVRLSAKGDSGSYSNSLHTDWADIGSNTVSRVGDIFRTHEPFLYDFLSCVASGKIDGDLVRKTRPIDIVVTHSIAALNFSLNRFANWATKAAGSNPNLWGKVFFDNTQRYPNDTSSLMYYVPVGTPWQGVAEDPSMEDFGIPSEIVLSLAAVVQRSGSPFSLTWSFVS</sequence>
<reference evidence="1" key="1">
    <citation type="submission" date="2022-08" db="EMBL/GenBank/DDBJ databases">
        <authorList>
            <consortium name="DOE Joint Genome Institute"/>
            <person name="Min B."/>
            <person name="Riley R."/>
            <person name="Sierra-Patev S."/>
            <person name="Naranjo-Ortiz M."/>
            <person name="Looney B."/>
            <person name="Konkel Z."/>
            <person name="Slot J.C."/>
            <person name="Sakamoto Y."/>
            <person name="Steenwyk J.L."/>
            <person name="Rokas A."/>
            <person name="Carro J."/>
            <person name="Camarero S."/>
            <person name="Ferreira P."/>
            <person name="Molpeceres G."/>
            <person name="Ruiz-Duenas F.J."/>
            <person name="Serrano A."/>
            <person name="Henrissat B."/>
            <person name="Drula E."/>
            <person name="Hughes K.W."/>
            <person name="Mata J.L."/>
            <person name="Ishikawa N.K."/>
            <person name="Vargas-Isla R."/>
            <person name="Ushijima S."/>
            <person name="Smith C.A."/>
            <person name="Ahrendt S."/>
            <person name="Andreopoulos W."/>
            <person name="He G."/>
            <person name="Labutti K."/>
            <person name="Lipzen A."/>
            <person name="Ng V."/>
            <person name="Sandor L."/>
            <person name="Barry K."/>
            <person name="Martinez A.T."/>
            <person name="Xiao Y."/>
            <person name="Gibbons J.G."/>
            <person name="Terashima K."/>
            <person name="Hibbett D.S."/>
            <person name="Grigoriev I.V."/>
        </authorList>
    </citation>
    <scope>NUCLEOTIDE SEQUENCE</scope>
    <source>
        <strain evidence="1">TFB9207</strain>
    </source>
</reference>
<dbReference type="AlphaFoldDB" id="A0AA38NZ50"/>
<evidence type="ECO:0000313" key="1">
    <source>
        <dbReference type="EMBL" id="KAJ3833128.1"/>
    </source>
</evidence>
<proteinExistence type="predicted"/>
<dbReference type="EMBL" id="MU806766">
    <property type="protein sequence ID" value="KAJ3833128.1"/>
    <property type="molecule type" value="Genomic_DNA"/>
</dbReference>
<accession>A0AA38NZ50</accession>
<feature type="non-terminal residue" evidence="1">
    <location>
        <position position="269"/>
    </location>
</feature>
<name>A0AA38NZ50_9AGAR</name>
<evidence type="ECO:0000313" key="2">
    <source>
        <dbReference type="Proteomes" id="UP001163846"/>
    </source>
</evidence>